<proteinExistence type="predicted"/>
<dbReference type="Pfam" id="PF08279">
    <property type="entry name" value="HTH_11"/>
    <property type="match status" value="1"/>
</dbReference>
<reference evidence="2 3" key="1">
    <citation type="submission" date="2019-08" db="EMBL/GenBank/DDBJ databases">
        <title>Genome of Phaeodactylibacter luteus.</title>
        <authorList>
            <person name="Bowman J.P."/>
        </authorList>
    </citation>
    <scope>NUCLEOTIDE SEQUENCE [LARGE SCALE GENOMIC DNA]</scope>
    <source>
        <strain evidence="2 3">KCTC 42180</strain>
    </source>
</reference>
<feature type="domain" description="Helix-turn-helix type 11" evidence="1">
    <location>
        <begin position="25"/>
        <end position="53"/>
    </location>
</feature>
<dbReference type="InterPro" id="IPR036390">
    <property type="entry name" value="WH_DNA-bd_sf"/>
</dbReference>
<dbReference type="InterPro" id="IPR013196">
    <property type="entry name" value="HTH_11"/>
</dbReference>
<dbReference type="Proteomes" id="UP000321580">
    <property type="component" value="Unassembled WGS sequence"/>
</dbReference>
<sequence>MKLIAQLQHLDRLDRLIQRKATGCSDQLAARFGCSRRTIYNYLKTLRELGAKVSYCDQRRSYYYETPLPGDLHGLLYPGEAGSEE</sequence>
<dbReference type="InterPro" id="IPR036388">
    <property type="entry name" value="WH-like_DNA-bd_sf"/>
</dbReference>
<dbReference type="AlphaFoldDB" id="A0A5C6RJQ3"/>
<evidence type="ECO:0000259" key="1">
    <source>
        <dbReference type="Pfam" id="PF08279"/>
    </source>
</evidence>
<gene>
    <name evidence="2" type="ORF">FRY97_14010</name>
</gene>
<protein>
    <submittedName>
        <fullName evidence="2">Helix-turn-helix domain-containing protein</fullName>
    </submittedName>
</protein>
<dbReference type="Gene3D" id="1.10.10.10">
    <property type="entry name" value="Winged helix-like DNA-binding domain superfamily/Winged helix DNA-binding domain"/>
    <property type="match status" value="1"/>
</dbReference>
<name>A0A5C6RJQ3_9BACT</name>
<organism evidence="2 3">
    <name type="scientific">Phaeodactylibacter luteus</name>
    <dbReference type="NCBI Taxonomy" id="1564516"/>
    <lineage>
        <taxon>Bacteria</taxon>
        <taxon>Pseudomonadati</taxon>
        <taxon>Bacteroidota</taxon>
        <taxon>Saprospiria</taxon>
        <taxon>Saprospirales</taxon>
        <taxon>Haliscomenobacteraceae</taxon>
        <taxon>Phaeodactylibacter</taxon>
    </lineage>
</organism>
<dbReference type="RefSeq" id="WP_147168179.1">
    <property type="nucleotide sequence ID" value="NZ_VOOR01000030.1"/>
</dbReference>
<accession>A0A5C6RJQ3</accession>
<dbReference type="EMBL" id="VOOR01000030">
    <property type="protein sequence ID" value="TXB62393.1"/>
    <property type="molecule type" value="Genomic_DNA"/>
</dbReference>
<dbReference type="OrthoDB" id="770928at2"/>
<keyword evidence="3" id="KW-1185">Reference proteome</keyword>
<comment type="caution">
    <text evidence="2">The sequence shown here is derived from an EMBL/GenBank/DDBJ whole genome shotgun (WGS) entry which is preliminary data.</text>
</comment>
<dbReference type="SUPFAM" id="SSF46785">
    <property type="entry name" value="Winged helix' DNA-binding domain"/>
    <property type="match status" value="1"/>
</dbReference>
<evidence type="ECO:0000313" key="2">
    <source>
        <dbReference type="EMBL" id="TXB62393.1"/>
    </source>
</evidence>
<evidence type="ECO:0000313" key="3">
    <source>
        <dbReference type="Proteomes" id="UP000321580"/>
    </source>
</evidence>